<dbReference type="RefSeq" id="WP_340267483.1">
    <property type="nucleotide sequence ID" value="NZ_JBBEOG010000002.1"/>
</dbReference>
<feature type="domain" description="GAF" evidence="1">
    <location>
        <begin position="34"/>
        <end position="179"/>
    </location>
</feature>
<evidence type="ECO:0000313" key="2">
    <source>
        <dbReference type="EMBL" id="MFC5380879.1"/>
    </source>
</evidence>
<dbReference type="InterPro" id="IPR003018">
    <property type="entry name" value="GAF"/>
</dbReference>
<accession>A0ABW0GMK2</accession>
<dbReference type="EMBL" id="JBHSLD010000007">
    <property type="protein sequence ID" value="MFC5380879.1"/>
    <property type="molecule type" value="Genomic_DNA"/>
</dbReference>
<dbReference type="Pfam" id="PF01590">
    <property type="entry name" value="GAF"/>
    <property type="match status" value="1"/>
</dbReference>
<organism evidence="2 3">
    <name type="scientific">Aquipuribacter nitratireducens</name>
    <dbReference type="NCBI Taxonomy" id="650104"/>
    <lineage>
        <taxon>Bacteria</taxon>
        <taxon>Bacillati</taxon>
        <taxon>Actinomycetota</taxon>
        <taxon>Actinomycetes</taxon>
        <taxon>Micrococcales</taxon>
        <taxon>Intrasporangiaceae</taxon>
        <taxon>Aquipuribacter</taxon>
    </lineage>
</organism>
<reference evidence="3" key="1">
    <citation type="journal article" date="2019" name="Int. J. Syst. Evol. Microbiol.">
        <title>The Global Catalogue of Microorganisms (GCM) 10K type strain sequencing project: providing services to taxonomists for standard genome sequencing and annotation.</title>
        <authorList>
            <consortium name="The Broad Institute Genomics Platform"/>
            <consortium name="The Broad Institute Genome Sequencing Center for Infectious Disease"/>
            <person name="Wu L."/>
            <person name="Ma J."/>
        </authorList>
    </citation>
    <scope>NUCLEOTIDE SEQUENCE [LARGE SCALE GENOMIC DNA]</scope>
    <source>
        <strain evidence="3">CCUG 43114</strain>
    </source>
</reference>
<comment type="caution">
    <text evidence="2">The sequence shown here is derived from an EMBL/GenBank/DDBJ whole genome shotgun (WGS) entry which is preliminary data.</text>
</comment>
<name>A0ABW0GMK2_9MICO</name>
<dbReference type="Proteomes" id="UP001596122">
    <property type="component" value="Unassembled WGS sequence"/>
</dbReference>
<dbReference type="PANTHER" id="PTHR43102:SF2">
    <property type="entry name" value="GAF DOMAIN-CONTAINING PROTEIN"/>
    <property type="match status" value="1"/>
</dbReference>
<gene>
    <name evidence="2" type="ORF">ACFPJ6_08760</name>
</gene>
<dbReference type="Gene3D" id="3.30.450.40">
    <property type="match status" value="1"/>
</dbReference>
<evidence type="ECO:0000259" key="1">
    <source>
        <dbReference type="SMART" id="SM00065"/>
    </source>
</evidence>
<dbReference type="SMART" id="SM00065">
    <property type="entry name" value="GAF"/>
    <property type="match status" value="1"/>
</dbReference>
<protein>
    <submittedName>
        <fullName evidence="2">GAF domain-containing protein</fullName>
    </submittedName>
</protein>
<dbReference type="PANTHER" id="PTHR43102">
    <property type="entry name" value="SLR1143 PROTEIN"/>
    <property type="match status" value="1"/>
</dbReference>
<dbReference type="InterPro" id="IPR029016">
    <property type="entry name" value="GAF-like_dom_sf"/>
</dbReference>
<evidence type="ECO:0000313" key="3">
    <source>
        <dbReference type="Proteomes" id="UP001596122"/>
    </source>
</evidence>
<dbReference type="SUPFAM" id="SSF55781">
    <property type="entry name" value="GAF domain-like"/>
    <property type="match status" value="1"/>
</dbReference>
<proteinExistence type="predicted"/>
<sequence>MSSTTQMSETGALPVTADPGRLEVLRRTGVADGRSDEVFDRFARLAATLLDAPVSYVSLVGHDRQVMPGAVALDGGGERRTLALEDSVCAFSVATGDELVIEDMATDPLVRDNDRFRDLDYAAYAGYPLTTEDGYVLGNLCVVDRSARHWSEEEMRSLRELSALVVQELEHRITRSRLDALRDEVVAVLAEVPPTHEAVRLLSGAADRSEDPRLQRLAATASARADRLVRAASAVHEDMAAAPVATTPAVRGRVDLVRTVRRTVQGTRAATGADLRLETDPALHGTEVDGDVLALERALSHVMLALLHHSGDAVPTVTLERDGDLARLTLATDAGHLPTGQLGRAVGRLAAAVQPVGQGAGRPTGVRLVDGAVRAVAGDVEGEVSPEYAAVRAVMAVHDTR</sequence>
<keyword evidence="3" id="KW-1185">Reference proteome</keyword>